<proteinExistence type="predicted"/>
<dbReference type="InterPro" id="IPR013783">
    <property type="entry name" value="Ig-like_fold"/>
</dbReference>
<dbReference type="Proteomes" id="UP000178613">
    <property type="component" value="Unassembled WGS sequence"/>
</dbReference>
<gene>
    <name evidence="4" type="ORF">A3D64_02440</name>
</gene>
<accession>A0A1G2RH15</accession>
<feature type="region of interest" description="Disordered" evidence="1">
    <location>
        <begin position="501"/>
        <end position="524"/>
    </location>
</feature>
<dbReference type="SUPFAM" id="SSF49265">
    <property type="entry name" value="Fibronectin type III"/>
    <property type="match status" value="1"/>
</dbReference>
<organism evidence="4 5">
    <name type="scientific">Candidatus Wildermuthbacteria bacterium RIFCSPHIGHO2_02_FULL_49_9</name>
    <dbReference type="NCBI Taxonomy" id="1802456"/>
    <lineage>
        <taxon>Bacteria</taxon>
        <taxon>Candidatus Wildermuthiibacteriota</taxon>
    </lineage>
</organism>
<sequence length="819" mass="84566">MNVFRNPEPSASWRSYGAGLRRIVFTYVKLSIKFVYIFFTKRAIFVRLPRRKFTFLRGPLVFVLIISWLFSGWPQIWQHPSIPQKIETVQALTQEANWAFTGNATGWTFTNGSGTNTCGNTTSATTNNLATFAYNNNTSRGITGTTAATNYRGNINQTFVAPGSSGTVKVKGRFDFSGNVAGGGSWGSGWVRLDIYDSTNATYVGNLSCTAITANRSIASTNFDATVSLTAGTTYTVRITISGTVGSKALTFVVDNVIVTTAPVGLAASSPSADTNVTLNWTTSAAGSGAPAIHGTTPYKVYRDTSSPVSTFLANATTNSYTDTSSAGGTTYYYAVSNVDANSIESPLSAEVNILTRPAAPTSVAATDGSATDKVTITWTKSTGATDYHVWRDSTDLGAAGDVATFDDTGADAPTVTAGTASATDGSATDKVTLSISGASANNGTTHTYKVVASNATGNSADSATNTGYRGVGSLTYQWYRSSGTGDSGFSILSGATTAPYDDTTAPAPSITAGTGDASDGTSQAHVSLSVSGQSTNVGAVRYYYATVSATGASSQDTNHNDGYIGVGSLTYQWQRSAADSDASYSDISGATTASYNDTGAPADGSGRYYKVVENATGATQQISTADRGYRILGSINADIVDGSYVTVGSPTMAMNSATFSFICQTVTGSFGTASQQIYVNNNNAANNGWTLTVAAQATTNIWDSAGADYDFNDPTSSGCTDGADAGDSVGGQMTVDPSGATLAVGQCGSCTTNNISKGSSAAFNEGTTDTITLLTATAASDDVGDWKLTGVSISQKIPAEQPAASDYDINMVLTVTAN</sequence>
<keyword evidence="2" id="KW-0472">Membrane</keyword>
<dbReference type="PROSITE" id="PS50853">
    <property type="entry name" value="FN3"/>
    <property type="match status" value="1"/>
</dbReference>
<dbReference type="EMBL" id="MHUB01000002">
    <property type="protein sequence ID" value="OHA71341.1"/>
    <property type="molecule type" value="Genomic_DNA"/>
</dbReference>
<name>A0A1G2RH15_9BACT</name>
<evidence type="ECO:0000256" key="1">
    <source>
        <dbReference type="SAM" id="MobiDB-lite"/>
    </source>
</evidence>
<evidence type="ECO:0000256" key="2">
    <source>
        <dbReference type="SAM" id="Phobius"/>
    </source>
</evidence>
<dbReference type="AlphaFoldDB" id="A0A1G2RH15"/>
<feature type="transmembrane region" description="Helical" evidence="2">
    <location>
        <begin position="20"/>
        <end position="39"/>
    </location>
</feature>
<evidence type="ECO:0000313" key="4">
    <source>
        <dbReference type="EMBL" id="OHA71341.1"/>
    </source>
</evidence>
<comment type="caution">
    <text evidence="4">The sequence shown here is derived from an EMBL/GenBank/DDBJ whole genome shotgun (WGS) entry which is preliminary data.</text>
</comment>
<evidence type="ECO:0000313" key="5">
    <source>
        <dbReference type="Proteomes" id="UP000178613"/>
    </source>
</evidence>
<keyword evidence="2" id="KW-1133">Transmembrane helix</keyword>
<reference evidence="4 5" key="1">
    <citation type="journal article" date="2016" name="Nat. Commun.">
        <title>Thousands of microbial genomes shed light on interconnected biogeochemical processes in an aquifer system.</title>
        <authorList>
            <person name="Anantharaman K."/>
            <person name="Brown C.T."/>
            <person name="Hug L.A."/>
            <person name="Sharon I."/>
            <person name="Castelle C.J."/>
            <person name="Probst A.J."/>
            <person name="Thomas B.C."/>
            <person name="Singh A."/>
            <person name="Wilkins M.J."/>
            <person name="Karaoz U."/>
            <person name="Brodie E.L."/>
            <person name="Williams K.H."/>
            <person name="Hubbard S.S."/>
            <person name="Banfield J.F."/>
        </authorList>
    </citation>
    <scope>NUCLEOTIDE SEQUENCE [LARGE SCALE GENOMIC DNA]</scope>
</reference>
<dbReference type="InterPro" id="IPR003961">
    <property type="entry name" value="FN3_dom"/>
</dbReference>
<dbReference type="Gene3D" id="2.60.40.10">
    <property type="entry name" value="Immunoglobulins"/>
    <property type="match status" value="2"/>
</dbReference>
<protein>
    <recommendedName>
        <fullName evidence="3">Fibronectin type-III domain-containing protein</fullName>
    </recommendedName>
</protein>
<evidence type="ECO:0000259" key="3">
    <source>
        <dbReference type="PROSITE" id="PS50853"/>
    </source>
</evidence>
<dbReference type="Gene3D" id="2.60.40.2700">
    <property type="match status" value="1"/>
</dbReference>
<feature type="transmembrane region" description="Helical" evidence="2">
    <location>
        <begin position="60"/>
        <end position="77"/>
    </location>
</feature>
<feature type="domain" description="Fibronectin type-III" evidence="3">
    <location>
        <begin position="262"/>
        <end position="359"/>
    </location>
</feature>
<dbReference type="SMART" id="SM00060">
    <property type="entry name" value="FN3"/>
    <property type="match status" value="2"/>
</dbReference>
<dbReference type="InterPro" id="IPR036116">
    <property type="entry name" value="FN3_sf"/>
</dbReference>
<keyword evidence="2" id="KW-0812">Transmembrane</keyword>